<name>A0A9E8AAQ0_9RHAB</name>
<dbReference type="InterPro" id="IPR001903">
    <property type="entry name" value="Rhabdo_glycop_FD"/>
</dbReference>
<keyword evidence="2" id="KW-0732">Signal</keyword>
<dbReference type="SUPFAM" id="SSF161008">
    <property type="entry name" value="Viral glycoprotein ectodomain-like"/>
    <property type="match status" value="1"/>
</dbReference>
<evidence type="ECO:0000313" key="9">
    <source>
        <dbReference type="EMBL" id="UYL95631.1"/>
    </source>
</evidence>
<evidence type="ECO:0000256" key="6">
    <source>
        <dbReference type="SAM" id="Phobius"/>
    </source>
</evidence>
<dbReference type="GO" id="GO:0019031">
    <property type="term" value="C:viral envelope"/>
    <property type="evidence" value="ECO:0007669"/>
    <property type="project" value="InterPro"/>
</dbReference>
<keyword evidence="3" id="KW-0946">Virion</keyword>
<sequence length="514" mass="57407">MAFGEVLPCLLILFILIGVGLTDEDLVPAPYYFPEDSVVPWHPIPLSSVTCPPHHMRPSGNAHRVKIESPYRTHHSNATVEGVVCYTATFSVRCVVNFIGWRTLEHYIEPKQSDLGECRSLAAKADRGEDIPSPTFPAPNCVWWSENWASSTHVHVSSHLVFQDPYSETLADPLFPGGKCSDSACPLIHKGGFWIRTGGFSSLCTNWEEVTGLLGTFGEVTVVAPEVGPSRVLTGGCKMHYCGREGIRLKQGEFITIQEGPGYTLLRDLMRPCSPGQIVKTGSKRPFASWLEYSVAEEEERLECLTHLSLSVATHKASPELLGALSPYHAGPGLAYRVNNGTLEVAKVTYVPVYEASKVNDRTLIGYGPNGIPVRWTSWVTWGNRTSGPGGTYHDKRGRVIVPHFEKRRLEYDREIHTFSELRDVPHPHVTIYSNFSDIIAENQHTSGQASDGWAKISNWFKSMWGSFTWTFVAIIVCLVVGICSVKKLLPCIRKRRQRPERWGDIEMSTWENQ</sequence>
<proteinExistence type="predicted"/>
<keyword evidence="4 6" id="KW-0472">Membrane</keyword>
<evidence type="ECO:0000259" key="7">
    <source>
        <dbReference type="Pfam" id="PF00974"/>
    </source>
</evidence>
<protein>
    <submittedName>
        <fullName evidence="9">Glycoprotein</fullName>
    </submittedName>
</protein>
<feature type="domain" description="Spike glycoprotein fusion" evidence="7">
    <location>
        <begin position="80"/>
        <end position="180"/>
    </location>
</feature>
<evidence type="ECO:0000256" key="2">
    <source>
        <dbReference type="ARBA" id="ARBA00022729"/>
    </source>
</evidence>
<reference evidence="9" key="1">
    <citation type="submission" date="2022-05" db="EMBL/GenBank/DDBJ databases">
        <authorList>
            <person name="Cao W."/>
            <person name="Jia N."/>
            <person name="Lam T.T.-Y."/>
            <person name="Ni X."/>
            <person name="Liu J."/>
        </authorList>
    </citation>
    <scope>NUCLEOTIDE SEQUENCE</scope>
    <source>
        <strain evidence="9">TIGMIC 1</strain>
    </source>
</reference>
<feature type="transmembrane region" description="Helical" evidence="6">
    <location>
        <begin position="468"/>
        <end position="490"/>
    </location>
</feature>
<feature type="domain" description="Spike glycoprotein G central" evidence="8">
    <location>
        <begin position="273"/>
        <end position="391"/>
    </location>
</feature>
<evidence type="ECO:0000256" key="5">
    <source>
        <dbReference type="ARBA" id="ARBA00023180"/>
    </source>
</evidence>
<keyword evidence="6" id="KW-0812">Transmembrane</keyword>
<evidence type="ECO:0000256" key="1">
    <source>
        <dbReference type="ARBA" id="ARBA00004182"/>
    </source>
</evidence>
<keyword evidence="5" id="KW-0325">Glycoprotein</keyword>
<dbReference type="GO" id="GO:0055036">
    <property type="term" value="C:virion membrane"/>
    <property type="evidence" value="ECO:0007669"/>
    <property type="project" value="UniProtKB-SubCell"/>
</dbReference>
<evidence type="ECO:0000256" key="4">
    <source>
        <dbReference type="ARBA" id="ARBA00023136"/>
    </source>
</evidence>
<dbReference type="Pfam" id="PF24833">
    <property type="entry name" value="Rhabdo_glycop_CD"/>
    <property type="match status" value="1"/>
</dbReference>
<dbReference type="EMBL" id="ON746535">
    <property type="protein sequence ID" value="UYL95631.1"/>
    <property type="molecule type" value="Viral_cRNA"/>
</dbReference>
<evidence type="ECO:0000259" key="8">
    <source>
        <dbReference type="Pfam" id="PF24833"/>
    </source>
</evidence>
<keyword evidence="6" id="KW-1133">Transmembrane helix</keyword>
<evidence type="ECO:0000256" key="3">
    <source>
        <dbReference type="ARBA" id="ARBA00022844"/>
    </source>
</evidence>
<dbReference type="Gene3D" id="2.30.30.640">
    <property type="match status" value="1"/>
</dbReference>
<dbReference type="Gene3D" id="2.30.29.130">
    <property type="match status" value="1"/>
</dbReference>
<dbReference type="Pfam" id="PF00974">
    <property type="entry name" value="Rhabdo_glycop_FD"/>
    <property type="match status" value="1"/>
</dbReference>
<dbReference type="InterPro" id="IPR055447">
    <property type="entry name" value="Rhabdo_glycop_CD"/>
</dbReference>
<comment type="subcellular location">
    <subcellularLocation>
        <location evidence="1">Virion membrane</location>
    </subcellularLocation>
</comment>
<accession>A0A9E8AAQ0</accession>
<organism evidence="9">
    <name type="scientific">Tongren Rhabd tick virus 3</name>
    <dbReference type="NCBI Taxonomy" id="2972337"/>
    <lineage>
        <taxon>Viruses</taxon>
        <taxon>Riboviria</taxon>
        <taxon>Orthornavirae</taxon>
        <taxon>Negarnaviricota</taxon>
        <taxon>Haploviricotina</taxon>
        <taxon>Monjiviricetes</taxon>
        <taxon>Mononegavirales</taxon>
        <taxon>Rhabdoviridae</taxon>
    </lineage>
</organism>